<organism evidence="1 2">
    <name type="scientific">Ataeniobius toweri</name>
    <dbReference type="NCBI Taxonomy" id="208326"/>
    <lineage>
        <taxon>Eukaryota</taxon>
        <taxon>Metazoa</taxon>
        <taxon>Chordata</taxon>
        <taxon>Craniata</taxon>
        <taxon>Vertebrata</taxon>
        <taxon>Euteleostomi</taxon>
        <taxon>Actinopterygii</taxon>
        <taxon>Neopterygii</taxon>
        <taxon>Teleostei</taxon>
        <taxon>Neoteleostei</taxon>
        <taxon>Acanthomorphata</taxon>
        <taxon>Ovalentaria</taxon>
        <taxon>Atherinomorphae</taxon>
        <taxon>Cyprinodontiformes</taxon>
        <taxon>Goodeidae</taxon>
        <taxon>Ataeniobius</taxon>
    </lineage>
</organism>
<proteinExistence type="predicted"/>
<gene>
    <name evidence="1" type="ORF">ATANTOWER_022243</name>
</gene>
<accession>A0ABU7B2G1</accession>
<reference evidence="1 2" key="1">
    <citation type="submission" date="2021-07" db="EMBL/GenBank/DDBJ databases">
        <authorList>
            <person name="Palmer J.M."/>
        </authorList>
    </citation>
    <scope>NUCLEOTIDE SEQUENCE [LARGE SCALE GENOMIC DNA]</scope>
    <source>
        <strain evidence="1 2">AT_MEX2019</strain>
        <tissue evidence="1">Muscle</tissue>
    </source>
</reference>
<keyword evidence="2" id="KW-1185">Reference proteome</keyword>
<dbReference type="EMBL" id="JAHUTI010039822">
    <property type="protein sequence ID" value="MED6244717.1"/>
    <property type="molecule type" value="Genomic_DNA"/>
</dbReference>
<comment type="caution">
    <text evidence="1">The sequence shown here is derived from an EMBL/GenBank/DDBJ whole genome shotgun (WGS) entry which is preliminary data.</text>
</comment>
<dbReference type="Proteomes" id="UP001345963">
    <property type="component" value="Unassembled WGS sequence"/>
</dbReference>
<evidence type="ECO:0000313" key="2">
    <source>
        <dbReference type="Proteomes" id="UP001345963"/>
    </source>
</evidence>
<sequence length="143" mass="15919">MVVLLKHPTVPKFKPASFVFEVKLENCGTVLYLYSVPLCNVRVSQESETAPQDYAATTMLDSRHCSKITQSLSGVTIKHCSRKHLLCSCLKVSFLYGWVYEGLGVGSVHKLFTSAVRLMFSLQRSNCMAHLIPKGLQATKLSH</sequence>
<protein>
    <submittedName>
        <fullName evidence="1">Uncharacterized protein</fullName>
    </submittedName>
</protein>
<name>A0ABU7B2G1_9TELE</name>
<evidence type="ECO:0000313" key="1">
    <source>
        <dbReference type="EMBL" id="MED6244717.1"/>
    </source>
</evidence>